<dbReference type="RefSeq" id="WP_163680992.1">
    <property type="nucleotide sequence ID" value="NZ_JAAIYP010000039.1"/>
</dbReference>
<dbReference type="InterPro" id="IPR029063">
    <property type="entry name" value="SAM-dependent_MTases_sf"/>
</dbReference>
<sequence length="232" mass="24931">MSDHPTLHLSVEAAYDRWAGLYDDYDNPMLFVAGHAVASLAPLAAGGSVFEFGCGTGRNLALLKHLGAERLSGCDLSKGMLAQARRRDPAFTLIRHDMEQPLPAAAATGADLVLFCLALEHVGDLRPPLAQARRLLRPGGRVAIVEIHPSLAIGGVAAHFVAEGMEVRMPVAAHGFDEYRDAFAETGLVPLQCRDWCPRDLPPPLPFKVSRRGPDIPLAVQFILGGRTTENG</sequence>
<organism evidence="2 3">
    <name type="scientific">Magnetospirillum aberrantis SpK</name>
    <dbReference type="NCBI Taxonomy" id="908842"/>
    <lineage>
        <taxon>Bacteria</taxon>
        <taxon>Pseudomonadati</taxon>
        <taxon>Pseudomonadota</taxon>
        <taxon>Alphaproteobacteria</taxon>
        <taxon>Rhodospirillales</taxon>
        <taxon>Rhodospirillaceae</taxon>
        <taxon>Magnetospirillum</taxon>
    </lineage>
</organism>
<keyword evidence="2" id="KW-0489">Methyltransferase</keyword>
<dbReference type="SUPFAM" id="SSF53335">
    <property type="entry name" value="S-adenosyl-L-methionine-dependent methyltransferases"/>
    <property type="match status" value="1"/>
</dbReference>
<gene>
    <name evidence="2" type="ORF">G4223_14080</name>
</gene>
<keyword evidence="3" id="KW-1185">Reference proteome</keyword>
<proteinExistence type="predicted"/>
<accession>A0A7C9QV47</accession>
<evidence type="ECO:0000313" key="3">
    <source>
        <dbReference type="Proteomes" id="UP000480684"/>
    </source>
</evidence>
<dbReference type="Proteomes" id="UP000480684">
    <property type="component" value="Unassembled WGS sequence"/>
</dbReference>
<dbReference type="Gene3D" id="3.40.50.150">
    <property type="entry name" value="Vaccinia Virus protein VP39"/>
    <property type="match status" value="1"/>
</dbReference>
<dbReference type="CDD" id="cd02440">
    <property type="entry name" value="AdoMet_MTases"/>
    <property type="match status" value="1"/>
</dbReference>
<comment type="caution">
    <text evidence="2">The sequence shown here is derived from an EMBL/GenBank/DDBJ whole genome shotgun (WGS) entry which is preliminary data.</text>
</comment>
<protein>
    <submittedName>
        <fullName evidence="2">Methyltransferase domain-containing protein</fullName>
    </submittedName>
</protein>
<dbReference type="EMBL" id="JAAIYP010000039">
    <property type="protein sequence ID" value="NFV81242.1"/>
    <property type="molecule type" value="Genomic_DNA"/>
</dbReference>
<reference evidence="2 3" key="1">
    <citation type="submission" date="2020-02" db="EMBL/GenBank/DDBJ databases">
        <authorList>
            <person name="Dziuba M."/>
            <person name="Kuznetsov B."/>
            <person name="Mardanov A."/>
            <person name="Ravin N."/>
            <person name="Grouzdev D."/>
        </authorList>
    </citation>
    <scope>NUCLEOTIDE SEQUENCE [LARGE SCALE GENOMIC DNA]</scope>
    <source>
        <strain evidence="2 3">SpK</strain>
    </source>
</reference>
<dbReference type="GO" id="GO:0008757">
    <property type="term" value="F:S-adenosylmethionine-dependent methyltransferase activity"/>
    <property type="evidence" value="ECO:0007669"/>
    <property type="project" value="InterPro"/>
</dbReference>
<dbReference type="GO" id="GO:0032259">
    <property type="term" value="P:methylation"/>
    <property type="evidence" value="ECO:0007669"/>
    <property type="project" value="UniProtKB-KW"/>
</dbReference>
<dbReference type="Pfam" id="PF08241">
    <property type="entry name" value="Methyltransf_11"/>
    <property type="match status" value="1"/>
</dbReference>
<name>A0A7C9QV47_9PROT</name>
<evidence type="ECO:0000259" key="1">
    <source>
        <dbReference type="Pfam" id="PF08241"/>
    </source>
</evidence>
<dbReference type="AlphaFoldDB" id="A0A7C9QV47"/>
<keyword evidence="2" id="KW-0808">Transferase</keyword>
<feature type="domain" description="Methyltransferase type 11" evidence="1">
    <location>
        <begin position="51"/>
        <end position="144"/>
    </location>
</feature>
<dbReference type="PANTHER" id="PTHR43861">
    <property type="entry name" value="TRANS-ACONITATE 2-METHYLTRANSFERASE-RELATED"/>
    <property type="match status" value="1"/>
</dbReference>
<dbReference type="InterPro" id="IPR013216">
    <property type="entry name" value="Methyltransf_11"/>
</dbReference>
<evidence type="ECO:0000313" key="2">
    <source>
        <dbReference type="EMBL" id="NFV81242.1"/>
    </source>
</evidence>
<dbReference type="PANTHER" id="PTHR43861:SF1">
    <property type="entry name" value="TRANS-ACONITATE 2-METHYLTRANSFERASE"/>
    <property type="match status" value="1"/>
</dbReference>